<accession>A0ABY3BAU6</accession>
<gene>
    <name evidence="1" type="ORF">FKV70_03305</name>
    <name evidence="2" type="ORF">FKV70_03595</name>
</gene>
<dbReference type="Proteomes" id="UP000319219">
    <property type="component" value="Unassembled WGS sequence"/>
</dbReference>
<evidence type="ECO:0000313" key="2">
    <source>
        <dbReference type="EMBL" id="TQS01428.1"/>
    </source>
</evidence>
<evidence type="ECO:0000313" key="1">
    <source>
        <dbReference type="EMBL" id="TQS01373.1"/>
    </source>
</evidence>
<name>A0ABY3BAU6_9BACL</name>
<keyword evidence="3" id="KW-1185">Reference proteome</keyword>
<dbReference type="EMBL" id="VIJZ01000001">
    <property type="protein sequence ID" value="TQS01373.1"/>
    <property type="molecule type" value="Genomic_DNA"/>
</dbReference>
<reference evidence="1 3" key="1">
    <citation type="submission" date="2019-07" db="EMBL/GenBank/DDBJ databases">
        <title>Paenibacillus ottowii sp. nov. isolated from a fermentation system processing bovine manure.</title>
        <authorList>
            <person name="Velazquez L.F."/>
            <person name="Rajbanshi S."/>
            <person name="Guan S."/>
            <person name="Hinchee M."/>
            <person name="Welsh A."/>
        </authorList>
    </citation>
    <scope>NUCLEOTIDE SEQUENCE [LARGE SCALE GENOMIC DNA]</scope>
    <source>
        <strain evidence="1 3">MS2379</strain>
    </source>
</reference>
<protein>
    <recommendedName>
        <fullName evidence="4">Phage tail assembly protein</fullName>
    </recommendedName>
</protein>
<sequence>MSNFKQKKFTSTSGKEYLFQFPGIRAVAQISDRVKNKFGIASDEKSADEVLKHVVVEPKMKIEDFGTDVKEFNEVIFAAMQFMNGVDEDDKSEGSGATSEG</sequence>
<proteinExistence type="predicted"/>
<evidence type="ECO:0000313" key="3">
    <source>
        <dbReference type="Proteomes" id="UP000319219"/>
    </source>
</evidence>
<comment type="caution">
    <text evidence="1">The sequence shown here is derived from an EMBL/GenBank/DDBJ whole genome shotgun (WGS) entry which is preliminary data.</text>
</comment>
<dbReference type="RefSeq" id="WP_103047698.1">
    <property type="nucleotide sequence ID" value="NZ_VIJZ01000001.1"/>
</dbReference>
<dbReference type="EMBL" id="VIJZ01000001">
    <property type="protein sequence ID" value="TQS01428.1"/>
    <property type="molecule type" value="Genomic_DNA"/>
</dbReference>
<organism evidence="1 3">
    <name type="scientific">Paenibacillus ottowii</name>
    <dbReference type="NCBI Taxonomy" id="2315729"/>
    <lineage>
        <taxon>Bacteria</taxon>
        <taxon>Bacillati</taxon>
        <taxon>Bacillota</taxon>
        <taxon>Bacilli</taxon>
        <taxon>Bacillales</taxon>
        <taxon>Paenibacillaceae</taxon>
        <taxon>Paenibacillus</taxon>
    </lineage>
</organism>
<evidence type="ECO:0008006" key="4">
    <source>
        <dbReference type="Google" id="ProtNLM"/>
    </source>
</evidence>